<organism evidence="1">
    <name type="scientific">freshwater metagenome</name>
    <dbReference type="NCBI Taxonomy" id="449393"/>
    <lineage>
        <taxon>unclassified sequences</taxon>
        <taxon>metagenomes</taxon>
        <taxon>ecological metagenomes</taxon>
    </lineage>
</organism>
<name>A0A6J6Y6J9_9ZZZZ</name>
<accession>A0A6J6Y6J9</accession>
<dbReference type="EMBL" id="CAFAAI010000205">
    <property type="protein sequence ID" value="CAB4804005.1"/>
    <property type="molecule type" value="Genomic_DNA"/>
</dbReference>
<proteinExistence type="predicted"/>
<sequence>MSATRALAGVADTERGALGRPDDDMYNNLFGSPTVVPVTTPNVADASISAQICAGVASGELCNMRATTPATCGVAIEVPLITCVAISLVESADNTPEPGANRSRHEPKFEYDATASLLELVIAPTVIAAGTRAGLSRQASVGGAGDCALPAATTTVMPSAMRLLIASSSG</sequence>
<protein>
    <submittedName>
        <fullName evidence="1">Unannotated protein</fullName>
    </submittedName>
</protein>
<dbReference type="AlphaFoldDB" id="A0A6J6Y6J9"/>
<evidence type="ECO:0000313" key="1">
    <source>
        <dbReference type="EMBL" id="CAB4804005.1"/>
    </source>
</evidence>
<gene>
    <name evidence="1" type="ORF">UFOPK2992_01176</name>
</gene>
<reference evidence="1" key="1">
    <citation type="submission" date="2020-05" db="EMBL/GenBank/DDBJ databases">
        <authorList>
            <person name="Chiriac C."/>
            <person name="Salcher M."/>
            <person name="Ghai R."/>
            <person name="Kavagutti S V."/>
        </authorList>
    </citation>
    <scope>NUCLEOTIDE SEQUENCE</scope>
</reference>